<dbReference type="EMBL" id="BAABME010013259">
    <property type="protein sequence ID" value="GAA0185972.1"/>
    <property type="molecule type" value="Genomic_DNA"/>
</dbReference>
<evidence type="ECO:0000259" key="2">
    <source>
        <dbReference type="Pfam" id="PF03732"/>
    </source>
</evidence>
<protein>
    <recommendedName>
        <fullName evidence="2">Retrotransposon gag domain-containing protein</fullName>
    </recommendedName>
</protein>
<sequence length="182" mass="21675">MLFNRLPEGCFTSFAQVKNRFTKTYVARVRQNKDEHSLMTIRQRKTESIASFQEQFQTDFGLIPGANQKIAVIAFVEGLRMCKFKGSLLKRQPQDLEEVNERAYKYIRTEEAEKRAEKTKGKRPMEEHRWKSPEPQDEVRWILSRRLTGHTHGPTFQEGVHFHDFKEIRRRGRRSSRERFST</sequence>
<proteinExistence type="predicted"/>
<feature type="domain" description="Retrotransposon gag" evidence="2">
    <location>
        <begin position="5"/>
        <end position="80"/>
    </location>
</feature>
<organism evidence="3 4">
    <name type="scientific">Lithospermum erythrorhizon</name>
    <name type="common">Purple gromwell</name>
    <name type="synonym">Lithospermum officinale var. erythrorhizon</name>
    <dbReference type="NCBI Taxonomy" id="34254"/>
    <lineage>
        <taxon>Eukaryota</taxon>
        <taxon>Viridiplantae</taxon>
        <taxon>Streptophyta</taxon>
        <taxon>Embryophyta</taxon>
        <taxon>Tracheophyta</taxon>
        <taxon>Spermatophyta</taxon>
        <taxon>Magnoliopsida</taxon>
        <taxon>eudicotyledons</taxon>
        <taxon>Gunneridae</taxon>
        <taxon>Pentapetalae</taxon>
        <taxon>asterids</taxon>
        <taxon>lamiids</taxon>
        <taxon>Boraginales</taxon>
        <taxon>Boraginaceae</taxon>
        <taxon>Boraginoideae</taxon>
        <taxon>Lithospermeae</taxon>
        <taxon>Lithospermum</taxon>
    </lineage>
</organism>
<dbReference type="Pfam" id="PF03732">
    <property type="entry name" value="Retrotrans_gag"/>
    <property type="match status" value="1"/>
</dbReference>
<reference evidence="3 4" key="1">
    <citation type="submission" date="2024-01" db="EMBL/GenBank/DDBJ databases">
        <title>The complete chloroplast genome sequence of Lithospermum erythrorhizon: insights into the phylogenetic relationship among Boraginaceae species and the maternal lineages of purple gromwells.</title>
        <authorList>
            <person name="Okada T."/>
            <person name="Watanabe K."/>
        </authorList>
    </citation>
    <scope>NUCLEOTIDE SEQUENCE [LARGE SCALE GENOMIC DNA]</scope>
</reference>
<gene>
    <name evidence="3" type="ORF">LIER_33260</name>
</gene>
<keyword evidence="4" id="KW-1185">Reference proteome</keyword>
<evidence type="ECO:0000313" key="4">
    <source>
        <dbReference type="Proteomes" id="UP001454036"/>
    </source>
</evidence>
<dbReference type="PANTHER" id="PTHR33223">
    <property type="entry name" value="CCHC-TYPE DOMAIN-CONTAINING PROTEIN"/>
    <property type="match status" value="1"/>
</dbReference>
<dbReference type="Proteomes" id="UP001454036">
    <property type="component" value="Unassembled WGS sequence"/>
</dbReference>
<feature type="region of interest" description="Disordered" evidence="1">
    <location>
        <begin position="112"/>
        <end position="133"/>
    </location>
</feature>
<evidence type="ECO:0000313" key="3">
    <source>
        <dbReference type="EMBL" id="GAA0185972.1"/>
    </source>
</evidence>
<dbReference type="InterPro" id="IPR005162">
    <property type="entry name" value="Retrotrans_gag_dom"/>
</dbReference>
<dbReference type="AlphaFoldDB" id="A0AAV3S081"/>
<evidence type="ECO:0000256" key="1">
    <source>
        <dbReference type="SAM" id="MobiDB-lite"/>
    </source>
</evidence>
<comment type="caution">
    <text evidence="3">The sequence shown here is derived from an EMBL/GenBank/DDBJ whole genome shotgun (WGS) entry which is preliminary data.</text>
</comment>
<accession>A0AAV3S081</accession>
<dbReference type="PANTHER" id="PTHR33223:SF10">
    <property type="entry name" value="AMINOTRANSFERASE-LIKE PLANT MOBILE DOMAIN-CONTAINING PROTEIN"/>
    <property type="match status" value="1"/>
</dbReference>
<name>A0AAV3S081_LITER</name>